<dbReference type="EMBL" id="LJUO01000089">
    <property type="protein sequence ID" value="KPK70465.1"/>
    <property type="molecule type" value="Genomic_DNA"/>
</dbReference>
<accession>A0A0S8GCU1</accession>
<dbReference type="Pfam" id="PF01116">
    <property type="entry name" value="F_bP_aldolase"/>
    <property type="match status" value="1"/>
</dbReference>
<dbReference type="Gene3D" id="3.20.20.70">
    <property type="entry name" value="Aldolase class I"/>
    <property type="match status" value="1"/>
</dbReference>
<evidence type="ECO:0000313" key="2">
    <source>
        <dbReference type="Proteomes" id="UP000051096"/>
    </source>
</evidence>
<name>A0A0S8GCU1_UNCW3</name>
<dbReference type="GO" id="GO:0008270">
    <property type="term" value="F:zinc ion binding"/>
    <property type="evidence" value="ECO:0007669"/>
    <property type="project" value="InterPro"/>
</dbReference>
<dbReference type="GO" id="GO:0005975">
    <property type="term" value="P:carbohydrate metabolic process"/>
    <property type="evidence" value="ECO:0007669"/>
    <property type="project" value="InterPro"/>
</dbReference>
<dbReference type="GO" id="GO:0016832">
    <property type="term" value="F:aldehyde-lyase activity"/>
    <property type="evidence" value="ECO:0007669"/>
    <property type="project" value="InterPro"/>
</dbReference>
<evidence type="ECO:0000313" key="1">
    <source>
        <dbReference type="EMBL" id="KPK70465.1"/>
    </source>
</evidence>
<comment type="caution">
    <text evidence="1">The sequence shown here is derived from an EMBL/GenBank/DDBJ whole genome shotgun (WGS) entry which is preliminary data.</text>
</comment>
<dbReference type="AlphaFoldDB" id="A0A0S8GCU1"/>
<dbReference type="InterPro" id="IPR013785">
    <property type="entry name" value="Aldolase_TIM"/>
</dbReference>
<dbReference type="InterPro" id="IPR000771">
    <property type="entry name" value="FBA_II"/>
</dbReference>
<feature type="non-terminal residue" evidence="1">
    <location>
        <position position="65"/>
    </location>
</feature>
<reference evidence="1 2" key="1">
    <citation type="journal article" date="2015" name="Microbiome">
        <title>Genomic resolution of linkages in carbon, nitrogen, and sulfur cycling among widespread estuary sediment bacteria.</title>
        <authorList>
            <person name="Baker B.J."/>
            <person name="Lazar C.S."/>
            <person name="Teske A.P."/>
            <person name="Dick G.J."/>
        </authorList>
    </citation>
    <scope>NUCLEOTIDE SEQUENCE [LARGE SCALE GENOMIC DNA]</scope>
    <source>
        <strain evidence="1">SM23_60</strain>
    </source>
</reference>
<sequence length="65" mass="7081">MLVDLNEVLPKARRDRYAVGHFNTSNLEITQAIIDAAESLKAPVIVATSERAIAYAGIENISQIV</sequence>
<dbReference type="PATRIC" id="fig|1703780.3.peg.651"/>
<proteinExistence type="predicted"/>
<organism evidence="1 2">
    <name type="scientific">candidate division WOR_3 bacterium SM23_60</name>
    <dbReference type="NCBI Taxonomy" id="1703780"/>
    <lineage>
        <taxon>Bacteria</taxon>
        <taxon>Bacteria division WOR-3</taxon>
    </lineage>
</organism>
<protein>
    <submittedName>
        <fullName evidence="1">Tagatose-bisphosphate aldolase</fullName>
    </submittedName>
</protein>
<dbReference type="SUPFAM" id="SSF51569">
    <property type="entry name" value="Aldolase"/>
    <property type="match status" value="1"/>
</dbReference>
<dbReference type="Proteomes" id="UP000051096">
    <property type="component" value="Unassembled WGS sequence"/>
</dbReference>
<gene>
    <name evidence="1" type="primary">kbaY</name>
    <name evidence="1" type="ORF">AMJ87_08735</name>
</gene>